<dbReference type="PANTHER" id="PTHR13459:SF1">
    <property type="entry name" value="E3 UBIQUITIN-PROTEIN LIGASE RNF220 ISOFORM X1"/>
    <property type="match status" value="1"/>
</dbReference>
<feature type="region of interest" description="Disordered" evidence="2">
    <location>
        <begin position="453"/>
        <end position="474"/>
    </location>
</feature>
<feature type="region of interest" description="Disordered" evidence="2">
    <location>
        <begin position="207"/>
        <end position="232"/>
    </location>
</feature>
<feature type="compositionally biased region" description="Gly residues" evidence="2">
    <location>
        <begin position="218"/>
        <end position="231"/>
    </location>
</feature>
<dbReference type="CDD" id="cd16563">
    <property type="entry name" value="RING-HC_RNF220"/>
    <property type="match status" value="1"/>
</dbReference>
<dbReference type="SUPFAM" id="SSF57850">
    <property type="entry name" value="RING/U-box"/>
    <property type="match status" value="1"/>
</dbReference>
<dbReference type="InterPro" id="IPR001841">
    <property type="entry name" value="Znf_RING"/>
</dbReference>
<dbReference type="GO" id="GO:0061630">
    <property type="term" value="F:ubiquitin protein ligase activity"/>
    <property type="evidence" value="ECO:0007669"/>
    <property type="project" value="TreeGrafter"/>
</dbReference>
<gene>
    <name evidence="4" type="ORF">EC957_008541</name>
</gene>
<dbReference type="Gene3D" id="3.30.40.10">
    <property type="entry name" value="Zinc/RING finger domain, C3HC4 (zinc finger)"/>
    <property type="match status" value="1"/>
</dbReference>
<feature type="domain" description="RING-type" evidence="3">
    <location>
        <begin position="515"/>
        <end position="554"/>
    </location>
</feature>
<organism evidence="4 5">
    <name type="scientific">Mortierella hygrophila</name>
    <dbReference type="NCBI Taxonomy" id="979708"/>
    <lineage>
        <taxon>Eukaryota</taxon>
        <taxon>Fungi</taxon>
        <taxon>Fungi incertae sedis</taxon>
        <taxon>Mucoromycota</taxon>
        <taxon>Mortierellomycotina</taxon>
        <taxon>Mortierellomycetes</taxon>
        <taxon>Mortierellales</taxon>
        <taxon>Mortierellaceae</taxon>
        <taxon>Mortierella</taxon>
    </lineage>
</organism>
<dbReference type="Proteomes" id="UP000723463">
    <property type="component" value="Unassembled WGS sequence"/>
</dbReference>
<proteinExistence type="predicted"/>
<dbReference type="Pfam" id="PF13923">
    <property type="entry name" value="zf-C3HC4_2"/>
    <property type="match status" value="1"/>
</dbReference>
<dbReference type="InterPro" id="IPR040178">
    <property type="entry name" value="RNF220_RING"/>
</dbReference>
<feature type="region of interest" description="Disordered" evidence="2">
    <location>
        <begin position="1"/>
        <end position="131"/>
    </location>
</feature>
<keyword evidence="5" id="KW-1185">Reference proteome</keyword>
<keyword evidence="1" id="KW-0479">Metal-binding</keyword>
<sequence length="567" mass="62436">MRSPSPPSSKQRHYSQEESSWSTGENSNSTTIAMGKNTLRNSYSGSRHSSLHNQQQHERSRMITDSDTDSVPDSDRSQLQQQLHRKASRESMSGRGSEPGSELDEEDSNRNKRHSYSNSSTPTAPVKRAKRNPSIKCPICHEYVTPGQYQQHYRMELAQLETGVSSDVGRGKRGAAIAASKQFMKGKSRASATDQEKQNMLRDIQKRRGARQNNKEGNGTGSGRGGGGGGGRDLDLGLAGALEDSLNDDSPATCFICNERLFGSLDDINTHIDACLTNPQPSRHDAQGSYSSSGANTPVSGGASVRSSTATTPNARMADSFEEYTWAGQTRIRATALFEGGMASLGSGSRTVQEDIDDDLNVEDDEDDEYGGAQFTERDVVLNIEDPDTDELREIVMESTAVVERAPPSPTLTVKEAQRRHRGVDRDVDIEDMGDDPGDVDDELVDEDEEIDLEGDDNDDHDQTRHHHHKVQAEDQRVDALMSSALTSGDTRLLIEALRSKVKHLESANKNVPTCLICLEAYTVPLTSIVCWHVHCEACWMQTLGSKKLCPQCQKITLPKDLRRIYL</sequence>
<dbReference type="InterPro" id="IPR031824">
    <property type="entry name" value="RNF220_mid"/>
</dbReference>
<evidence type="ECO:0000256" key="1">
    <source>
        <dbReference type="PROSITE-ProRule" id="PRU00175"/>
    </source>
</evidence>
<dbReference type="Gene3D" id="3.30.160.60">
    <property type="entry name" value="Classic Zinc Finger"/>
    <property type="match status" value="1"/>
</dbReference>
<evidence type="ECO:0000256" key="2">
    <source>
        <dbReference type="SAM" id="MobiDB-lite"/>
    </source>
</evidence>
<dbReference type="InterPro" id="IPR052443">
    <property type="entry name" value="E3_ubiq-ligase_RNF220-like"/>
</dbReference>
<accession>A0A9P6FCK4</accession>
<dbReference type="InterPro" id="IPR013083">
    <property type="entry name" value="Znf_RING/FYVE/PHD"/>
</dbReference>
<keyword evidence="1" id="KW-0863">Zinc-finger</keyword>
<evidence type="ECO:0000259" key="3">
    <source>
        <dbReference type="PROSITE" id="PS50089"/>
    </source>
</evidence>
<feature type="region of interest" description="Disordered" evidence="2">
    <location>
        <begin position="279"/>
        <end position="316"/>
    </location>
</feature>
<protein>
    <recommendedName>
        <fullName evidence="3">RING-type domain-containing protein</fullName>
    </recommendedName>
</protein>
<reference evidence="4" key="1">
    <citation type="journal article" date="2020" name="Fungal Divers.">
        <title>Resolving the Mortierellaceae phylogeny through synthesis of multi-gene phylogenetics and phylogenomics.</title>
        <authorList>
            <person name="Vandepol N."/>
            <person name="Liber J."/>
            <person name="Desiro A."/>
            <person name="Na H."/>
            <person name="Kennedy M."/>
            <person name="Barry K."/>
            <person name="Grigoriev I.V."/>
            <person name="Miller A.N."/>
            <person name="O'Donnell K."/>
            <person name="Stajich J.E."/>
            <person name="Bonito G."/>
        </authorList>
    </citation>
    <scope>NUCLEOTIDE SEQUENCE</scope>
    <source>
        <strain evidence="4">NRRL 2591</strain>
    </source>
</reference>
<dbReference type="Pfam" id="PF15926">
    <property type="entry name" value="RNF220"/>
    <property type="match status" value="1"/>
</dbReference>
<evidence type="ECO:0000313" key="5">
    <source>
        <dbReference type="Proteomes" id="UP000723463"/>
    </source>
</evidence>
<dbReference type="GO" id="GO:0016567">
    <property type="term" value="P:protein ubiquitination"/>
    <property type="evidence" value="ECO:0007669"/>
    <property type="project" value="TreeGrafter"/>
</dbReference>
<feature type="compositionally biased region" description="Basic and acidic residues" evidence="2">
    <location>
        <begin position="55"/>
        <end position="64"/>
    </location>
</feature>
<feature type="compositionally biased region" description="Polar residues" evidence="2">
    <location>
        <begin position="288"/>
        <end position="314"/>
    </location>
</feature>
<comment type="caution">
    <text evidence="4">The sequence shown here is derived from an EMBL/GenBank/DDBJ whole genome shotgun (WGS) entry which is preliminary data.</text>
</comment>
<keyword evidence="1" id="KW-0862">Zinc</keyword>
<name>A0A9P6FCK4_9FUNG</name>
<dbReference type="PROSITE" id="PS50089">
    <property type="entry name" value="ZF_RING_2"/>
    <property type="match status" value="1"/>
</dbReference>
<dbReference type="EMBL" id="JAAAXW010000043">
    <property type="protein sequence ID" value="KAF9547355.1"/>
    <property type="molecule type" value="Genomic_DNA"/>
</dbReference>
<dbReference type="AlphaFoldDB" id="A0A9P6FCK4"/>
<evidence type="ECO:0000313" key="4">
    <source>
        <dbReference type="EMBL" id="KAF9547355.1"/>
    </source>
</evidence>
<feature type="compositionally biased region" description="Polar residues" evidence="2">
    <location>
        <begin position="17"/>
        <end position="54"/>
    </location>
</feature>
<dbReference type="GO" id="GO:0008270">
    <property type="term" value="F:zinc ion binding"/>
    <property type="evidence" value="ECO:0007669"/>
    <property type="project" value="UniProtKB-KW"/>
</dbReference>
<dbReference type="PANTHER" id="PTHR13459">
    <property type="entry name" value="E3 UBIQUITIN-PROTEIN LIGASE RNF220 ISOFORM X1"/>
    <property type="match status" value="1"/>
</dbReference>